<keyword evidence="4" id="KW-0597">Phosphoprotein</keyword>
<dbReference type="InterPro" id="IPR005467">
    <property type="entry name" value="His_kinase_dom"/>
</dbReference>
<keyword evidence="10" id="KW-1133">Transmembrane helix</keyword>
<dbReference type="PANTHER" id="PTHR24421">
    <property type="entry name" value="NITRATE/NITRITE SENSOR PROTEIN NARX-RELATED"/>
    <property type="match status" value="1"/>
</dbReference>
<comment type="subcellular location">
    <subcellularLocation>
        <location evidence="2">Membrane</location>
    </subcellularLocation>
</comment>
<dbReference type="InterPro" id="IPR003660">
    <property type="entry name" value="HAMP_dom"/>
</dbReference>
<evidence type="ECO:0000256" key="5">
    <source>
        <dbReference type="ARBA" id="ARBA00022679"/>
    </source>
</evidence>
<dbReference type="PROSITE" id="PS50885">
    <property type="entry name" value="HAMP"/>
    <property type="match status" value="1"/>
</dbReference>
<keyword evidence="10" id="KW-0472">Membrane</keyword>
<name>Q1K3P8_DESA6</name>
<feature type="transmembrane region" description="Helical" evidence="10">
    <location>
        <begin position="9"/>
        <end position="29"/>
    </location>
</feature>
<dbReference type="InterPro" id="IPR036890">
    <property type="entry name" value="HATPase_C_sf"/>
</dbReference>
<dbReference type="OrthoDB" id="5421862at2"/>
<dbReference type="RefSeq" id="WP_005997748.1">
    <property type="nucleotide sequence ID" value="NZ_AAEW02000002.1"/>
</dbReference>
<dbReference type="Gene3D" id="6.10.340.10">
    <property type="match status" value="1"/>
</dbReference>
<dbReference type="InterPro" id="IPR011712">
    <property type="entry name" value="Sig_transdc_His_kin_sub3_dim/P"/>
</dbReference>
<dbReference type="EC" id="2.7.13.3" evidence="3"/>
<evidence type="ECO:0000259" key="11">
    <source>
        <dbReference type="PROSITE" id="PS50109"/>
    </source>
</evidence>
<dbReference type="AlphaFoldDB" id="Q1K3P8"/>
<keyword evidence="9" id="KW-0902">Two-component regulatory system</keyword>
<dbReference type="Pfam" id="PF02518">
    <property type="entry name" value="HATPase_c"/>
    <property type="match status" value="1"/>
</dbReference>
<organism evidence="13 14">
    <name type="scientific">Desulfuromonas acetoxidans (strain DSM 684 / 11070)</name>
    <dbReference type="NCBI Taxonomy" id="281689"/>
    <lineage>
        <taxon>Bacteria</taxon>
        <taxon>Pseudomonadati</taxon>
        <taxon>Thermodesulfobacteriota</taxon>
        <taxon>Desulfuromonadia</taxon>
        <taxon>Desulfuromonadales</taxon>
        <taxon>Desulfuromonadaceae</taxon>
        <taxon>Desulfuromonas</taxon>
    </lineage>
</organism>
<dbReference type="PROSITE" id="PS50109">
    <property type="entry name" value="HIS_KIN"/>
    <property type="match status" value="1"/>
</dbReference>
<sequence>MRIKLKHQILMAPAAVLLIMSLLLVFLQYTYWDLSVERRQAANLGKVFISLAEADLAAKRIHALSTSLRRNFILNAPKLEEMDQLYEHLSSAIDRTLLYLEVPKETVTVLNQAVGDLDPADGIDTERFIESLSILRPQLITLIETARSQRGKLNNLKNEYMDELVARTALVSLIVLSAAIVLGILLSLFFSRRILRRIQRISNGASSLVRGERDSVSAPETISDELDDLTVSLFNMADKLVRVVGAEKLLEGGEEERRRIARDLHDQTLSDLSSILRDIQELKSGSCANVANRLEEELQSAINNLRAVMDDLHPQTLDVLGLNAALQSHIETHRNSNNGKQMESHYYATEAAEDLALPKSQQLHLYRIVVEAVHNVYKHSGATRYEVNFDFCNDQVLLSVEDNGNGFTPNQERLGRGLHNIQERARTIGATVSWKPSRFSSGTRFELTMPVIQKTQHNDKAA</sequence>
<evidence type="ECO:0000256" key="2">
    <source>
        <dbReference type="ARBA" id="ARBA00004370"/>
    </source>
</evidence>
<feature type="transmembrane region" description="Helical" evidence="10">
    <location>
        <begin position="164"/>
        <end position="190"/>
    </location>
</feature>
<keyword evidence="8" id="KW-0067">ATP-binding</keyword>
<dbReference type="GO" id="GO:0005524">
    <property type="term" value="F:ATP binding"/>
    <property type="evidence" value="ECO:0007669"/>
    <property type="project" value="UniProtKB-KW"/>
</dbReference>
<protein>
    <recommendedName>
        <fullName evidence="3">histidine kinase</fullName>
        <ecNumber evidence="3">2.7.13.3</ecNumber>
    </recommendedName>
</protein>
<dbReference type="InterPro" id="IPR003594">
    <property type="entry name" value="HATPase_dom"/>
</dbReference>
<reference evidence="13" key="1">
    <citation type="submission" date="2006-05" db="EMBL/GenBank/DDBJ databases">
        <title>Annotation of the draft genome assembly of Desulfuromonas acetoxidans DSM 684.</title>
        <authorList>
            <consortium name="US DOE Joint Genome Institute (JGI-ORNL)"/>
            <person name="Larimer F."/>
            <person name="Land M."/>
            <person name="Hauser L."/>
        </authorList>
    </citation>
    <scope>NUCLEOTIDE SEQUENCE [LARGE SCALE GENOMIC DNA]</scope>
    <source>
        <strain evidence="13">DSM 684</strain>
    </source>
</reference>
<keyword evidence="5" id="KW-0808">Transferase</keyword>
<dbReference type="Gene3D" id="3.30.565.10">
    <property type="entry name" value="Histidine kinase-like ATPase, C-terminal domain"/>
    <property type="match status" value="1"/>
</dbReference>
<evidence type="ECO:0000256" key="8">
    <source>
        <dbReference type="ARBA" id="ARBA00022840"/>
    </source>
</evidence>
<dbReference type="EMBL" id="AAEW02000002">
    <property type="protein sequence ID" value="EAT16926.1"/>
    <property type="molecule type" value="Genomic_DNA"/>
</dbReference>
<dbReference type="SMART" id="SM00304">
    <property type="entry name" value="HAMP"/>
    <property type="match status" value="1"/>
</dbReference>
<dbReference type="Proteomes" id="UP000005695">
    <property type="component" value="Unassembled WGS sequence"/>
</dbReference>
<comment type="caution">
    <text evidence="13">The sequence shown here is derived from an EMBL/GenBank/DDBJ whole genome shotgun (WGS) entry which is preliminary data.</text>
</comment>
<evidence type="ECO:0000313" key="13">
    <source>
        <dbReference type="EMBL" id="EAT16926.1"/>
    </source>
</evidence>
<reference evidence="13" key="2">
    <citation type="submission" date="2006-05" db="EMBL/GenBank/DDBJ databases">
        <title>Sequencing of the draft genome and assembly of Desulfuromonas acetoxidans DSM 684.</title>
        <authorList>
            <consortium name="US DOE Joint Genome Institute (JGI-PGF)"/>
            <person name="Copeland A."/>
            <person name="Lucas S."/>
            <person name="Lapidus A."/>
            <person name="Barry K."/>
            <person name="Detter J.C."/>
            <person name="Glavina del Rio T."/>
            <person name="Hammon N."/>
            <person name="Israni S."/>
            <person name="Dalin E."/>
            <person name="Tice H."/>
            <person name="Bruce D."/>
            <person name="Pitluck S."/>
            <person name="Richardson P."/>
        </authorList>
    </citation>
    <scope>NUCLEOTIDE SEQUENCE [LARGE SCALE GENOMIC DNA]</scope>
    <source>
        <strain evidence="13">DSM 684</strain>
    </source>
</reference>
<evidence type="ECO:0000256" key="4">
    <source>
        <dbReference type="ARBA" id="ARBA00022553"/>
    </source>
</evidence>
<accession>Q1K3P8</accession>
<dbReference type="GO" id="GO:0016020">
    <property type="term" value="C:membrane"/>
    <property type="evidence" value="ECO:0007669"/>
    <property type="project" value="UniProtKB-SubCell"/>
</dbReference>
<keyword evidence="6" id="KW-0547">Nucleotide-binding</keyword>
<evidence type="ECO:0000256" key="6">
    <source>
        <dbReference type="ARBA" id="ARBA00022741"/>
    </source>
</evidence>
<dbReference type="GO" id="GO:0000155">
    <property type="term" value="F:phosphorelay sensor kinase activity"/>
    <property type="evidence" value="ECO:0007669"/>
    <property type="project" value="InterPro"/>
</dbReference>
<evidence type="ECO:0000256" key="1">
    <source>
        <dbReference type="ARBA" id="ARBA00000085"/>
    </source>
</evidence>
<keyword evidence="10" id="KW-0812">Transmembrane</keyword>
<gene>
    <name evidence="13" type="ORF">Dace_2792</name>
</gene>
<dbReference type="GO" id="GO:0046983">
    <property type="term" value="F:protein dimerization activity"/>
    <property type="evidence" value="ECO:0007669"/>
    <property type="project" value="InterPro"/>
</dbReference>
<dbReference type="SUPFAM" id="SSF55874">
    <property type="entry name" value="ATPase domain of HSP90 chaperone/DNA topoisomerase II/histidine kinase"/>
    <property type="match status" value="1"/>
</dbReference>
<evidence type="ECO:0000259" key="12">
    <source>
        <dbReference type="PROSITE" id="PS50885"/>
    </source>
</evidence>
<dbReference type="CDD" id="cd16917">
    <property type="entry name" value="HATPase_UhpB-NarQ-NarX-like"/>
    <property type="match status" value="1"/>
</dbReference>
<dbReference type="InterPro" id="IPR050482">
    <property type="entry name" value="Sensor_HK_TwoCompSys"/>
</dbReference>
<comment type="catalytic activity">
    <reaction evidence="1">
        <text>ATP + protein L-histidine = ADP + protein N-phospho-L-histidine.</text>
        <dbReference type="EC" id="2.7.13.3"/>
    </reaction>
</comment>
<evidence type="ECO:0000256" key="3">
    <source>
        <dbReference type="ARBA" id="ARBA00012438"/>
    </source>
</evidence>
<dbReference type="Pfam" id="PF07730">
    <property type="entry name" value="HisKA_3"/>
    <property type="match status" value="1"/>
</dbReference>
<evidence type="ECO:0000256" key="7">
    <source>
        <dbReference type="ARBA" id="ARBA00022777"/>
    </source>
</evidence>
<dbReference type="Gene3D" id="1.20.5.1930">
    <property type="match status" value="1"/>
</dbReference>
<feature type="domain" description="HAMP" evidence="12">
    <location>
        <begin position="192"/>
        <end position="245"/>
    </location>
</feature>
<dbReference type="PANTHER" id="PTHR24421:SF10">
    <property type="entry name" value="NITRATE_NITRITE SENSOR PROTEIN NARQ"/>
    <property type="match status" value="1"/>
</dbReference>
<evidence type="ECO:0000256" key="10">
    <source>
        <dbReference type="SAM" id="Phobius"/>
    </source>
</evidence>
<feature type="domain" description="Histidine kinase" evidence="11">
    <location>
        <begin position="263"/>
        <end position="453"/>
    </location>
</feature>
<keyword evidence="14" id="KW-1185">Reference proteome</keyword>
<keyword evidence="7 13" id="KW-0418">Kinase</keyword>
<evidence type="ECO:0000256" key="9">
    <source>
        <dbReference type="ARBA" id="ARBA00023012"/>
    </source>
</evidence>
<evidence type="ECO:0000313" key="14">
    <source>
        <dbReference type="Proteomes" id="UP000005695"/>
    </source>
</evidence>
<proteinExistence type="predicted"/>
<dbReference type="SMART" id="SM00387">
    <property type="entry name" value="HATPase_c"/>
    <property type="match status" value="1"/>
</dbReference>